<dbReference type="NCBIfam" id="TIGR00537">
    <property type="entry name" value="hemK_rel_arch"/>
    <property type="match status" value="1"/>
</dbReference>
<dbReference type="InterPro" id="IPR029063">
    <property type="entry name" value="SAM-dependent_MTases_sf"/>
</dbReference>
<evidence type="ECO:0000256" key="4">
    <source>
        <dbReference type="ARBA" id="ARBA00022691"/>
    </source>
</evidence>
<keyword evidence="2 6" id="KW-0489">Methyltransferase</keyword>
<evidence type="ECO:0000256" key="1">
    <source>
        <dbReference type="ARBA" id="ARBA00006149"/>
    </source>
</evidence>
<evidence type="ECO:0000313" key="7">
    <source>
        <dbReference type="Proteomes" id="UP000009376"/>
    </source>
</evidence>
<organism evidence="6 7">
    <name type="scientific">Candidatus Parvarchaeum acidophilus ARMAN-5</name>
    <dbReference type="NCBI Taxonomy" id="662762"/>
    <lineage>
        <taxon>Archaea</taxon>
        <taxon>Candidatus Parvarchaeota</taxon>
        <taxon>Candidatus Parvarchaeum</taxon>
    </lineage>
</organism>
<dbReference type="InterPro" id="IPR052190">
    <property type="entry name" value="Euk-Arch_PrmC-MTase"/>
</dbReference>
<keyword evidence="3" id="KW-0808">Transferase</keyword>
<dbReference type="InterPro" id="IPR004557">
    <property type="entry name" value="PrmC-related"/>
</dbReference>
<comment type="similarity">
    <text evidence="1">Belongs to the eukaryotic/archaeal PrmC-related family.</text>
</comment>
<dbReference type="PANTHER" id="PTHR45875">
    <property type="entry name" value="METHYLTRANSFERASE N6AMT1"/>
    <property type="match status" value="1"/>
</dbReference>
<dbReference type="AlphaFoldDB" id="D6GWP3"/>
<proteinExistence type="inferred from homology"/>
<dbReference type="PROSITE" id="PS00092">
    <property type="entry name" value="N6_MTASE"/>
    <property type="match status" value="1"/>
</dbReference>
<dbReference type="GO" id="GO:0003676">
    <property type="term" value="F:nucleic acid binding"/>
    <property type="evidence" value="ECO:0007669"/>
    <property type="project" value="InterPro"/>
</dbReference>
<dbReference type="GO" id="GO:0035657">
    <property type="term" value="C:eRF1 methyltransferase complex"/>
    <property type="evidence" value="ECO:0007669"/>
    <property type="project" value="TreeGrafter"/>
</dbReference>
<dbReference type="InterPro" id="IPR002052">
    <property type="entry name" value="DNA_methylase_N6_adenine_CS"/>
</dbReference>
<reference evidence="6 7" key="1">
    <citation type="journal article" date="2010" name="Proc. Natl. Acad. Sci. U.S.A.">
        <title>Enigmatic, ultrasmall, uncultivated Archaea.</title>
        <authorList>
            <person name="Baker B.J."/>
            <person name="Comolli L.R."/>
            <person name="Dick G.J."/>
            <person name="Hauser L.J."/>
            <person name="Hyatt D."/>
            <person name="Dill B.D."/>
            <person name="Land M.L."/>
            <person name="Verberkmoes N.C."/>
            <person name="Hettich R.L."/>
            <person name="Banfield J.F."/>
        </authorList>
    </citation>
    <scope>NUCLEOTIDE SEQUENCE [LARGE SCALE GENOMIC DNA]</scope>
</reference>
<dbReference type="GO" id="GO:0008757">
    <property type="term" value="F:S-adenosylmethionine-dependent methyltransferase activity"/>
    <property type="evidence" value="ECO:0007669"/>
    <property type="project" value="TreeGrafter"/>
</dbReference>
<dbReference type="Pfam" id="PF05175">
    <property type="entry name" value="MTS"/>
    <property type="match status" value="1"/>
</dbReference>
<dbReference type="GO" id="GO:0032259">
    <property type="term" value="P:methylation"/>
    <property type="evidence" value="ECO:0007669"/>
    <property type="project" value="UniProtKB-KW"/>
</dbReference>
<evidence type="ECO:0000256" key="3">
    <source>
        <dbReference type="ARBA" id="ARBA00022679"/>
    </source>
</evidence>
<dbReference type="InterPro" id="IPR007848">
    <property type="entry name" value="Small_mtfrase_dom"/>
</dbReference>
<accession>D6GWP3</accession>
<keyword evidence="4" id="KW-0949">S-adenosyl-L-methionine</keyword>
<evidence type="ECO:0000256" key="2">
    <source>
        <dbReference type="ARBA" id="ARBA00022603"/>
    </source>
</evidence>
<gene>
    <name evidence="6" type="ORF">BJBARM5_0912</name>
</gene>
<evidence type="ECO:0000313" key="6">
    <source>
        <dbReference type="EMBL" id="EFD92368.1"/>
    </source>
</evidence>
<dbReference type="Gene3D" id="3.40.50.150">
    <property type="entry name" value="Vaccinia Virus protein VP39"/>
    <property type="match status" value="1"/>
</dbReference>
<evidence type="ECO:0000259" key="5">
    <source>
        <dbReference type="Pfam" id="PF05175"/>
    </source>
</evidence>
<dbReference type="PANTHER" id="PTHR45875:SF1">
    <property type="entry name" value="METHYLTRANSFERASE N6AMT1"/>
    <property type="match status" value="1"/>
</dbReference>
<feature type="domain" description="Methyltransferase small" evidence="5">
    <location>
        <begin position="17"/>
        <end position="156"/>
    </location>
</feature>
<dbReference type="NCBIfam" id="NF011529">
    <property type="entry name" value="PRK14968.1-3"/>
    <property type="match status" value="1"/>
</dbReference>
<dbReference type="GO" id="GO:0008276">
    <property type="term" value="F:protein methyltransferase activity"/>
    <property type="evidence" value="ECO:0007669"/>
    <property type="project" value="TreeGrafter"/>
</dbReference>
<dbReference type="EMBL" id="GG745604">
    <property type="protein sequence ID" value="EFD92368.1"/>
    <property type="molecule type" value="Genomic_DNA"/>
</dbReference>
<dbReference type="Proteomes" id="UP000009376">
    <property type="component" value="Unassembled WGS sequence"/>
</dbReference>
<sequence length="193" mass="22059">MFSIKEFENVYPPSEDSMLLLRAVKYAKGEVLDMFTGSGIIAINAAKTAHNVTAVDINPFAIDAARKNSKINGIKNIKFIKSDLFSELENKKFDVIYANPPYLPGKKAKDWIDYALNGGKDGNEIILRLIHNLGKHLKKEGVAFIIISSLSDTEKVYKEIRRSKFSFRKLYSINFFFEELFLIKVYYDKSRNS</sequence>
<dbReference type="CDD" id="cd02440">
    <property type="entry name" value="AdoMet_MTases"/>
    <property type="match status" value="1"/>
</dbReference>
<protein>
    <submittedName>
        <fullName evidence="6">Methylase</fullName>
    </submittedName>
</protein>
<dbReference type="SUPFAM" id="SSF53335">
    <property type="entry name" value="S-adenosyl-L-methionine-dependent methyltransferases"/>
    <property type="match status" value="1"/>
</dbReference>
<name>D6GWP3_PARA5</name>